<reference evidence="1 3" key="2">
    <citation type="journal article" date="2018" name="Plant J.">
        <title>The Physcomitrella patens chromosome-scale assembly reveals moss genome structure and evolution.</title>
        <authorList>
            <person name="Lang D."/>
            <person name="Ullrich K.K."/>
            <person name="Murat F."/>
            <person name="Fuchs J."/>
            <person name="Jenkins J."/>
            <person name="Haas F.B."/>
            <person name="Piednoel M."/>
            <person name="Gundlach H."/>
            <person name="Van Bel M."/>
            <person name="Meyberg R."/>
            <person name="Vives C."/>
            <person name="Morata J."/>
            <person name="Symeonidi A."/>
            <person name="Hiss M."/>
            <person name="Muchero W."/>
            <person name="Kamisugi Y."/>
            <person name="Saleh O."/>
            <person name="Blanc G."/>
            <person name="Decker E.L."/>
            <person name="van Gessel N."/>
            <person name="Grimwood J."/>
            <person name="Hayes R.D."/>
            <person name="Graham S.W."/>
            <person name="Gunter L.E."/>
            <person name="McDaniel S.F."/>
            <person name="Hoernstein S.N.W."/>
            <person name="Larsson A."/>
            <person name="Li F.W."/>
            <person name="Perroud P.F."/>
            <person name="Phillips J."/>
            <person name="Ranjan P."/>
            <person name="Rokshar D.S."/>
            <person name="Rothfels C.J."/>
            <person name="Schneider L."/>
            <person name="Shu S."/>
            <person name="Stevenson D.W."/>
            <person name="Thummler F."/>
            <person name="Tillich M."/>
            <person name="Villarreal Aguilar J.C."/>
            <person name="Widiez T."/>
            <person name="Wong G.K."/>
            <person name="Wymore A."/>
            <person name="Zhang Y."/>
            <person name="Zimmer A.D."/>
            <person name="Quatrano R.S."/>
            <person name="Mayer K.F.X."/>
            <person name="Goodstein D."/>
            <person name="Casacuberta J.M."/>
            <person name="Vandepoele K."/>
            <person name="Reski R."/>
            <person name="Cuming A.C."/>
            <person name="Tuskan G.A."/>
            <person name="Maumus F."/>
            <person name="Salse J."/>
            <person name="Schmutz J."/>
            <person name="Rensing S.A."/>
        </authorList>
    </citation>
    <scope>NUCLEOTIDE SEQUENCE [LARGE SCALE GENOMIC DNA]</scope>
    <source>
        <strain evidence="2 3">cv. Gransden 2004</strain>
    </source>
</reference>
<sequence>MGVTSSGSEISIGGWSLGPTFQKFWGALASTAGGLEIVFNQQLTRLGFTSLTASLPQAQR</sequence>
<dbReference type="InParanoid" id="A0A2K1J4T0"/>
<evidence type="ECO:0000313" key="3">
    <source>
        <dbReference type="Proteomes" id="UP000006727"/>
    </source>
</evidence>
<dbReference type="EMBL" id="ABEU02000017">
    <property type="protein sequence ID" value="PNR36532.1"/>
    <property type="molecule type" value="Genomic_DNA"/>
</dbReference>
<protein>
    <submittedName>
        <fullName evidence="1 2">Uncharacterized protein</fullName>
    </submittedName>
</protein>
<dbReference type="AlphaFoldDB" id="A0A2K1J4T0"/>
<accession>A0A2K1J4T0</accession>
<organism evidence="1">
    <name type="scientific">Physcomitrium patens</name>
    <name type="common">Spreading-leaved earth moss</name>
    <name type="synonym">Physcomitrella patens</name>
    <dbReference type="NCBI Taxonomy" id="3218"/>
    <lineage>
        <taxon>Eukaryota</taxon>
        <taxon>Viridiplantae</taxon>
        <taxon>Streptophyta</taxon>
        <taxon>Embryophyta</taxon>
        <taxon>Bryophyta</taxon>
        <taxon>Bryophytina</taxon>
        <taxon>Bryopsida</taxon>
        <taxon>Funariidae</taxon>
        <taxon>Funariales</taxon>
        <taxon>Funariaceae</taxon>
        <taxon>Physcomitrium</taxon>
    </lineage>
</organism>
<gene>
    <name evidence="1" type="ORF">PHYPA_022383</name>
</gene>
<reference evidence="2" key="3">
    <citation type="submission" date="2020-12" db="UniProtKB">
        <authorList>
            <consortium name="EnsemblPlants"/>
        </authorList>
    </citation>
    <scope>IDENTIFICATION</scope>
</reference>
<keyword evidence="3" id="KW-1185">Reference proteome</keyword>
<dbReference type="EnsemblPlants" id="Pp3c17_20480V3.1">
    <property type="protein sequence ID" value="PAC:32907454.CDS.1"/>
    <property type="gene ID" value="Pp3c17_20480"/>
</dbReference>
<dbReference type="Gramene" id="Pp3c17_20480V3.1">
    <property type="protein sequence ID" value="PAC:32907454.CDS.1"/>
    <property type="gene ID" value="Pp3c17_20480"/>
</dbReference>
<evidence type="ECO:0000313" key="1">
    <source>
        <dbReference type="EMBL" id="PNR36532.1"/>
    </source>
</evidence>
<name>A0A2K1J4T0_PHYPA</name>
<evidence type="ECO:0000313" key="2">
    <source>
        <dbReference type="EnsemblPlants" id="PAC:32907454.CDS.1"/>
    </source>
</evidence>
<proteinExistence type="predicted"/>
<dbReference type="Proteomes" id="UP000006727">
    <property type="component" value="Chromosome 17"/>
</dbReference>
<reference evidence="1 3" key="1">
    <citation type="journal article" date="2008" name="Science">
        <title>The Physcomitrella genome reveals evolutionary insights into the conquest of land by plants.</title>
        <authorList>
            <person name="Rensing S."/>
            <person name="Lang D."/>
            <person name="Zimmer A."/>
            <person name="Terry A."/>
            <person name="Salamov A."/>
            <person name="Shapiro H."/>
            <person name="Nishiyama T."/>
            <person name="Perroud P.-F."/>
            <person name="Lindquist E."/>
            <person name="Kamisugi Y."/>
            <person name="Tanahashi T."/>
            <person name="Sakakibara K."/>
            <person name="Fujita T."/>
            <person name="Oishi K."/>
            <person name="Shin-I T."/>
            <person name="Kuroki Y."/>
            <person name="Toyoda A."/>
            <person name="Suzuki Y."/>
            <person name="Hashimoto A."/>
            <person name="Yamaguchi K."/>
            <person name="Sugano A."/>
            <person name="Kohara Y."/>
            <person name="Fujiyama A."/>
            <person name="Anterola A."/>
            <person name="Aoki S."/>
            <person name="Ashton N."/>
            <person name="Barbazuk W.B."/>
            <person name="Barker E."/>
            <person name="Bennetzen J."/>
            <person name="Bezanilla M."/>
            <person name="Blankenship R."/>
            <person name="Cho S.H."/>
            <person name="Dutcher S."/>
            <person name="Estelle M."/>
            <person name="Fawcett J.A."/>
            <person name="Gundlach H."/>
            <person name="Hanada K."/>
            <person name="Heyl A."/>
            <person name="Hicks K.A."/>
            <person name="Hugh J."/>
            <person name="Lohr M."/>
            <person name="Mayer K."/>
            <person name="Melkozernov A."/>
            <person name="Murata T."/>
            <person name="Nelson D."/>
            <person name="Pils B."/>
            <person name="Prigge M."/>
            <person name="Reiss B."/>
            <person name="Renner T."/>
            <person name="Rombauts S."/>
            <person name="Rushton P."/>
            <person name="Sanderfoot A."/>
            <person name="Schween G."/>
            <person name="Shiu S.-H."/>
            <person name="Stueber K."/>
            <person name="Theodoulou F.L."/>
            <person name="Tu H."/>
            <person name="Van de Peer Y."/>
            <person name="Verrier P.J."/>
            <person name="Waters E."/>
            <person name="Wood A."/>
            <person name="Yang L."/>
            <person name="Cove D."/>
            <person name="Cuming A."/>
            <person name="Hasebe M."/>
            <person name="Lucas S."/>
            <person name="Mishler D.B."/>
            <person name="Reski R."/>
            <person name="Grigoriev I."/>
            <person name="Quatrano R.S."/>
            <person name="Boore J.L."/>
        </authorList>
    </citation>
    <scope>NUCLEOTIDE SEQUENCE [LARGE SCALE GENOMIC DNA]</scope>
    <source>
        <strain evidence="2 3">cv. Gransden 2004</strain>
    </source>
</reference>